<feature type="domain" description="DH" evidence="3">
    <location>
        <begin position="111"/>
        <end position="369"/>
    </location>
</feature>
<dbReference type="InterPro" id="IPR011993">
    <property type="entry name" value="PH-like_dom_sf"/>
</dbReference>
<feature type="coiled-coil region" evidence="1">
    <location>
        <begin position="349"/>
        <end position="376"/>
    </location>
</feature>
<keyword evidence="1" id="KW-0175">Coiled coil</keyword>
<feature type="compositionally biased region" description="Basic residues" evidence="2">
    <location>
        <begin position="735"/>
        <end position="745"/>
    </location>
</feature>
<feature type="compositionally biased region" description="Basic residues" evidence="2">
    <location>
        <begin position="64"/>
        <end position="78"/>
    </location>
</feature>
<feature type="compositionally biased region" description="Basic residues" evidence="2">
    <location>
        <begin position="692"/>
        <end position="702"/>
    </location>
</feature>
<feature type="region of interest" description="Disordered" evidence="2">
    <location>
        <begin position="57"/>
        <end position="93"/>
    </location>
</feature>
<reference evidence="6" key="3">
    <citation type="submission" date="2025-04" db="UniProtKB">
        <authorList>
            <consortium name="RefSeq"/>
        </authorList>
    </citation>
    <scope>IDENTIFICATION</scope>
    <source>
        <strain evidence="6">CBS 781.70</strain>
    </source>
</reference>
<accession>A0A6G1FUX5</accession>
<dbReference type="GO" id="GO:0005085">
    <property type="term" value="F:guanyl-nucleotide exchange factor activity"/>
    <property type="evidence" value="ECO:0007669"/>
    <property type="project" value="InterPro"/>
</dbReference>
<dbReference type="InterPro" id="IPR035899">
    <property type="entry name" value="DBL_dom_sf"/>
</dbReference>
<dbReference type="SMART" id="SM00325">
    <property type="entry name" value="RhoGEF"/>
    <property type="match status" value="1"/>
</dbReference>
<evidence type="ECO:0000313" key="4">
    <source>
        <dbReference type="EMBL" id="KAF1809617.1"/>
    </source>
</evidence>
<dbReference type="GO" id="GO:0005737">
    <property type="term" value="C:cytoplasm"/>
    <property type="evidence" value="ECO:0007669"/>
    <property type="project" value="TreeGrafter"/>
</dbReference>
<dbReference type="AlphaFoldDB" id="A0A6G1FUX5"/>
<evidence type="ECO:0000256" key="2">
    <source>
        <dbReference type="SAM" id="MobiDB-lite"/>
    </source>
</evidence>
<dbReference type="InterPro" id="IPR000219">
    <property type="entry name" value="DH_dom"/>
</dbReference>
<dbReference type="SUPFAM" id="SSF48065">
    <property type="entry name" value="DBL homology domain (DH-domain)"/>
    <property type="match status" value="1"/>
</dbReference>
<dbReference type="EMBL" id="ML975171">
    <property type="protein sequence ID" value="KAF1809617.1"/>
    <property type="molecule type" value="Genomic_DNA"/>
</dbReference>
<feature type="region of interest" description="Disordered" evidence="2">
    <location>
        <begin position="673"/>
        <end position="782"/>
    </location>
</feature>
<dbReference type="SUPFAM" id="SSF50729">
    <property type="entry name" value="PH domain-like"/>
    <property type="match status" value="1"/>
</dbReference>
<dbReference type="Gene3D" id="1.20.900.10">
    <property type="entry name" value="Dbl homology (DH) domain"/>
    <property type="match status" value="1"/>
</dbReference>
<dbReference type="GeneID" id="54417763"/>
<reference evidence="4 6" key="1">
    <citation type="submission" date="2020-01" db="EMBL/GenBank/DDBJ databases">
        <authorList>
            <consortium name="DOE Joint Genome Institute"/>
            <person name="Haridas S."/>
            <person name="Albert R."/>
            <person name="Binder M."/>
            <person name="Bloem J."/>
            <person name="Labutti K."/>
            <person name="Salamov A."/>
            <person name="Andreopoulos B."/>
            <person name="Baker S.E."/>
            <person name="Barry K."/>
            <person name="Bills G."/>
            <person name="Bluhm B.H."/>
            <person name="Cannon C."/>
            <person name="Castanera R."/>
            <person name="Culley D.E."/>
            <person name="Daum C."/>
            <person name="Ezra D."/>
            <person name="Gonzalez J.B."/>
            <person name="Henrissat B."/>
            <person name="Kuo A."/>
            <person name="Liang C."/>
            <person name="Lipzen A."/>
            <person name="Lutzoni F."/>
            <person name="Magnuson J."/>
            <person name="Mondo S."/>
            <person name="Nolan M."/>
            <person name="Ohm R."/>
            <person name="Pangilinan J."/>
            <person name="Park H.-J."/>
            <person name="Ramirez L."/>
            <person name="Alfaro M."/>
            <person name="Sun H."/>
            <person name="Tritt A."/>
            <person name="Yoshinaga Y."/>
            <person name="Zwiers L.-H."/>
            <person name="Turgeon B.G."/>
            <person name="Goodwin S.B."/>
            <person name="Spatafora J.W."/>
            <person name="Crous P.W."/>
            <person name="Grigoriev I.V."/>
        </authorList>
    </citation>
    <scope>NUCLEOTIDE SEQUENCE</scope>
    <source>
        <strain evidence="4 6">CBS 781.70</strain>
    </source>
</reference>
<name>A0A6G1FUX5_9PEZI</name>
<dbReference type="PANTHER" id="PTHR45818:SF3">
    <property type="entry name" value="PROTEIN VAV"/>
    <property type="match status" value="1"/>
</dbReference>
<dbReference type="Pfam" id="PF00621">
    <property type="entry name" value="RhoGEF"/>
    <property type="match status" value="1"/>
</dbReference>
<organism evidence="4">
    <name type="scientific">Eremomyces bilateralis CBS 781.70</name>
    <dbReference type="NCBI Taxonomy" id="1392243"/>
    <lineage>
        <taxon>Eukaryota</taxon>
        <taxon>Fungi</taxon>
        <taxon>Dikarya</taxon>
        <taxon>Ascomycota</taxon>
        <taxon>Pezizomycotina</taxon>
        <taxon>Dothideomycetes</taxon>
        <taxon>Dothideomycetes incertae sedis</taxon>
        <taxon>Eremomycetales</taxon>
        <taxon>Eremomycetaceae</taxon>
        <taxon>Eremomyces</taxon>
    </lineage>
</organism>
<dbReference type="PANTHER" id="PTHR45818">
    <property type="entry name" value="PROTEIN VAV"/>
    <property type="match status" value="1"/>
</dbReference>
<gene>
    <name evidence="4 6" type="ORF">P152DRAFT_422455</name>
</gene>
<evidence type="ECO:0000256" key="1">
    <source>
        <dbReference type="SAM" id="Coils"/>
    </source>
</evidence>
<evidence type="ECO:0000259" key="3">
    <source>
        <dbReference type="PROSITE" id="PS50010"/>
    </source>
</evidence>
<dbReference type="OrthoDB" id="8059989at2759"/>
<feature type="region of interest" description="Disordered" evidence="2">
    <location>
        <begin position="180"/>
        <end position="206"/>
    </location>
</feature>
<dbReference type="Proteomes" id="UP000504638">
    <property type="component" value="Unplaced"/>
</dbReference>
<protein>
    <submittedName>
        <fullName evidence="4 6">Dbl homology domain-containing protein</fullName>
    </submittedName>
</protein>
<keyword evidence="5" id="KW-1185">Reference proteome</keyword>
<dbReference type="RefSeq" id="XP_033531248.1">
    <property type="nucleotide sequence ID" value="XM_033677193.1"/>
</dbReference>
<sequence>MPILFHHTHGPIAGGSHSGFHRHEYYGPLSHGHRQSLSITSSLGLVARVNSASFTMTSASAAPHSRRHSLAPSRRRTQGRSSGTEPRISTESNTMSMNYRIDEAAWSRAVQRRKILEELVSSEESYIDDLKALTNVYFTLLASTHTTSAKTKGSVQRTLAELQQLHQDLFRELQLIFPYSDTGQGKSSDSNRPRRPRHTRWRSDDGLPNRVRHLHFRKHGRYSLDSYDTTDPRFQGSIADGRQAAAVARVFNIFMHRFFTYEAYASHLDIMNHDVSSTNKSIPGWNSYERGIEVLSISLSSLNHREMGNKKALTFADLLIKPVQRICKYPLFFAELCRQTPVCDDPESHEQIQKALSRLQEMAQAVNKARDDAKKRKMIETTWKLQDRLVFTEEHHLPAGMVLRLLGHVMVCGVLHMAFETPAEVKGTYAVCVLFKSYFLFAVPMKHSSSYSVWAVIHLSQCTLEAVDNGMGLQCHTAPFSWKLVFEHQSKLYELILSACSENEEEDWKRHLETQIVSESSEASGTGSAGDIFSQLIGGLKPFSSIFDGFEQPPQTGTRVPIQRAATVGPRSSPHQVIIRTTYAQSTTGEAKVQASIGRSKSHLSSASIPILAPRRSERIRLEHALADVWTRDALPFPGMSGRRQENTLRASANSVMRKLSMASISSNISKRLTSHGRHSPMCTVEEPPAHRTVHTTSKKSRAATGNHRAPRVVGFHNTPTTFLPGGFEPDRVPTRKRLSNRGRKALKEDRLPGKDDLLAQPNPATRHPTLHGESPSDRAKEKLEACPQRAKELGHSEPKRWILSRTPGPAIFSNLTNKVSAKGQRARGKIFKFWHHQRSEDQ</sequence>
<dbReference type="Gene3D" id="2.30.29.30">
    <property type="entry name" value="Pleckstrin-homology domain (PH domain)/Phosphotyrosine-binding domain (PTB)"/>
    <property type="match status" value="1"/>
</dbReference>
<evidence type="ECO:0000313" key="6">
    <source>
        <dbReference type="RefSeq" id="XP_033531248.1"/>
    </source>
</evidence>
<dbReference type="PROSITE" id="PS50010">
    <property type="entry name" value="DH_2"/>
    <property type="match status" value="1"/>
</dbReference>
<reference evidence="6" key="2">
    <citation type="submission" date="2020-04" db="EMBL/GenBank/DDBJ databases">
        <authorList>
            <consortium name="NCBI Genome Project"/>
        </authorList>
    </citation>
    <scope>NUCLEOTIDE SEQUENCE</scope>
    <source>
        <strain evidence="6">CBS 781.70</strain>
    </source>
</reference>
<feature type="compositionally biased region" description="Basic and acidic residues" evidence="2">
    <location>
        <begin position="746"/>
        <end position="758"/>
    </location>
</feature>
<proteinExistence type="predicted"/>
<feature type="compositionally biased region" description="Polar residues" evidence="2">
    <location>
        <begin position="181"/>
        <end position="190"/>
    </location>
</feature>
<evidence type="ECO:0000313" key="5">
    <source>
        <dbReference type="Proteomes" id="UP000504638"/>
    </source>
</evidence>